<feature type="region of interest" description="Disordered" evidence="3">
    <location>
        <begin position="145"/>
        <end position="220"/>
    </location>
</feature>
<comment type="caution">
    <text evidence="5">The sequence shown here is derived from an EMBL/GenBank/DDBJ whole genome shotgun (WGS) entry which is preliminary data.</text>
</comment>
<feature type="domain" description="K Homology" evidence="4">
    <location>
        <begin position="250"/>
        <end position="320"/>
    </location>
</feature>
<evidence type="ECO:0000313" key="6">
    <source>
        <dbReference type="Proteomes" id="UP001190700"/>
    </source>
</evidence>
<organism evidence="5 6">
    <name type="scientific">Cymbomonas tetramitiformis</name>
    <dbReference type="NCBI Taxonomy" id="36881"/>
    <lineage>
        <taxon>Eukaryota</taxon>
        <taxon>Viridiplantae</taxon>
        <taxon>Chlorophyta</taxon>
        <taxon>Pyramimonadophyceae</taxon>
        <taxon>Pyramimonadales</taxon>
        <taxon>Pyramimonadaceae</taxon>
        <taxon>Cymbomonas</taxon>
    </lineage>
</organism>
<evidence type="ECO:0000256" key="3">
    <source>
        <dbReference type="SAM" id="MobiDB-lite"/>
    </source>
</evidence>
<dbReference type="PROSITE" id="PS50084">
    <property type="entry name" value="KH_TYPE_1"/>
    <property type="match status" value="3"/>
</dbReference>
<keyword evidence="1" id="KW-0677">Repeat</keyword>
<dbReference type="CDD" id="cd00105">
    <property type="entry name" value="KH-I"/>
    <property type="match status" value="3"/>
</dbReference>
<dbReference type="SMART" id="SM00322">
    <property type="entry name" value="KH"/>
    <property type="match status" value="3"/>
</dbReference>
<evidence type="ECO:0000259" key="4">
    <source>
        <dbReference type="SMART" id="SM00322"/>
    </source>
</evidence>
<sequence length="430" mass="45926">MAQRSAQGSAQRSAAQRHPIIIVRPNRHNMSAPGDESESRKRPREGELFHGDPQDETPLSLMMVIPEWAAPKIIGKGGEVIKQIESSTGARVSFLHEQQSAVSAPGRVCAIVGTPRSCTLATYAISRILSDQPDLCAEWSATVSSSSGRTAPVGAPRSHLPPPPAPAGMHDQMAYAMPPAPPQMAAPAPQHYAPPPQQYWPQHAYPQNPSEMVQPWAPQPYQNPMDGYAQPQQYRAPPAPVSRGPRQTNAKAIVDVVVARDLSGPLIGRRGENINGVQSRTGAKIDLIRATDQTSEHSVRVAGDAGVVLKGLEHVLSILQVLGGLAGERPYINLDEPVPLDNVSTVTSCTVSVPSEKVGSIIGAGGENVRDIEAISGAKVSFDRTERTETARPVSVRGGNQSVMLAVGKIFAGLEALDIEKKLPANFFKQ</sequence>
<dbReference type="Gene3D" id="3.30.1370.10">
    <property type="entry name" value="K Homology domain, type 1"/>
    <property type="match status" value="3"/>
</dbReference>
<feature type="compositionally biased region" description="Low complexity" evidence="3">
    <location>
        <begin position="1"/>
        <end position="17"/>
    </location>
</feature>
<protein>
    <recommendedName>
        <fullName evidence="4">K Homology domain-containing protein</fullName>
    </recommendedName>
</protein>
<accession>A0AAE0FYC6</accession>
<feature type="domain" description="K Homology" evidence="4">
    <location>
        <begin position="57"/>
        <end position="130"/>
    </location>
</feature>
<feature type="compositionally biased region" description="Basic and acidic residues" evidence="3">
    <location>
        <begin position="37"/>
        <end position="53"/>
    </location>
</feature>
<evidence type="ECO:0000256" key="2">
    <source>
        <dbReference type="PROSITE-ProRule" id="PRU00117"/>
    </source>
</evidence>
<proteinExistence type="predicted"/>
<dbReference type="SUPFAM" id="SSF54791">
    <property type="entry name" value="Eukaryotic type KH-domain (KH-domain type I)"/>
    <property type="match status" value="3"/>
</dbReference>
<dbReference type="InterPro" id="IPR004087">
    <property type="entry name" value="KH_dom"/>
</dbReference>
<dbReference type="Proteomes" id="UP001190700">
    <property type="component" value="Unassembled WGS sequence"/>
</dbReference>
<dbReference type="InterPro" id="IPR036612">
    <property type="entry name" value="KH_dom_type_1_sf"/>
</dbReference>
<evidence type="ECO:0000313" key="5">
    <source>
        <dbReference type="EMBL" id="KAK3268048.1"/>
    </source>
</evidence>
<evidence type="ECO:0000256" key="1">
    <source>
        <dbReference type="ARBA" id="ARBA00022737"/>
    </source>
</evidence>
<keyword evidence="6" id="KW-1185">Reference proteome</keyword>
<dbReference type="PANTHER" id="PTHR10288">
    <property type="entry name" value="KH DOMAIN CONTAINING RNA BINDING PROTEIN"/>
    <property type="match status" value="1"/>
</dbReference>
<dbReference type="EMBL" id="LGRX02012045">
    <property type="protein sequence ID" value="KAK3268048.1"/>
    <property type="molecule type" value="Genomic_DNA"/>
</dbReference>
<feature type="region of interest" description="Disordered" evidence="3">
    <location>
        <begin position="1"/>
        <end position="56"/>
    </location>
</feature>
<feature type="domain" description="K Homology" evidence="4">
    <location>
        <begin position="345"/>
        <end position="415"/>
    </location>
</feature>
<reference evidence="5 6" key="1">
    <citation type="journal article" date="2015" name="Genome Biol. Evol.">
        <title>Comparative Genomics of a Bacterivorous Green Alga Reveals Evolutionary Causalities and Consequences of Phago-Mixotrophic Mode of Nutrition.</title>
        <authorList>
            <person name="Burns J.A."/>
            <person name="Paasch A."/>
            <person name="Narechania A."/>
            <person name="Kim E."/>
        </authorList>
    </citation>
    <scope>NUCLEOTIDE SEQUENCE [LARGE SCALE GENOMIC DNA]</scope>
    <source>
        <strain evidence="5 6">PLY_AMNH</strain>
    </source>
</reference>
<name>A0AAE0FYC6_9CHLO</name>
<keyword evidence="2" id="KW-0694">RNA-binding</keyword>
<dbReference type="GO" id="GO:0003723">
    <property type="term" value="F:RNA binding"/>
    <property type="evidence" value="ECO:0007669"/>
    <property type="project" value="UniProtKB-UniRule"/>
</dbReference>
<dbReference type="Pfam" id="PF00013">
    <property type="entry name" value="KH_1"/>
    <property type="match status" value="3"/>
</dbReference>
<gene>
    <name evidence="5" type="ORF">CYMTET_23422</name>
</gene>
<dbReference type="AlphaFoldDB" id="A0AAE0FYC6"/>
<dbReference type="InterPro" id="IPR004088">
    <property type="entry name" value="KH_dom_type_1"/>
</dbReference>